<comment type="caution">
    <text evidence="2">The sequence shown here is derived from an EMBL/GenBank/DDBJ whole genome shotgun (WGS) entry which is preliminary data.</text>
</comment>
<reference evidence="4 5" key="2">
    <citation type="submission" date="2017-09" db="EMBL/GenBank/DDBJ databases">
        <title>Depth-based differentiation of microbial function through sediment-hosted aquifers and enrichment of novel symbionts in the deep terrestrial subsurface.</title>
        <authorList>
            <person name="Probst A.J."/>
            <person name="Ladd B."/>
            <person name="Jarett J.K."/>
            <person name="Geller-Mcgrath D.E."/>
            <person name="Sieber C.M."/>
            <person name="Emerson J.B."/>
            <person name="Anantharaman K."/>
            <person name="Thomas B.C."/>
            <person name="Malmstrom R."/>
            <person name="Stieglmeier M."/>
            <person name="Klingl A."/>
            <person name="Woyke T."/>
            <person name="Ryan C.M."/>
            <person name="Banfield J.F."/>
        </authorList>
    </citation>
    <scope>NUCLEOTIDE SEQUENCE [LARGE SCALE GENOMIC DNA]</scope>
    <source>
        <strain evidence="3">CG_4_9_14_3_um_filter_33_16</strain>
    </source>
</reference>
<dbReference type="SUPFAM" id="SSF52402">
    <property type="entry name" value="Adenine nucleotide alpha hydrolases-like"/>
    <property type="match status" value="1"/>
</dbReference>
<dbReference type="NCBIfam" id="TIGR00290">
    <property type="entry name" value="MJ0570_dom"/>
    <property type="match status" value="1"/>
</dbReference>
<dbReference type="PANTHER" id="PTHR12196">
    <property type="entry name" value="DOMAIN OF UNKNOWN FUNCTION 71 DUF71 -CONTAINING PROTEIN"/>
    <property type="match status" value="1"/>
</dbReference>
<protein>
    <submittedName>
        <fullName evidence="2">ATP pyrophosphatase</fullName>
    </submittedName>
</protein>
<dbReference type="PANTHER" id="PTHR12196:SF2">
    <property type="entry name" value="DIPHTHINE--AMMONIA LIGASE"/>
    <property type="match status" value="1"/>
</dbReference>
<dbReference type="Gene3D" id="3.90.1490.10">
    <property type="entry name" value="putative n-type atp pyrophosphatase, domain 2"/>
    <property type="match status" value="1"/>
</dbReference>
<sequence>MAMLKVVATWSGGKESSFACYKAISVGLEVSYLLNMVTVGAKRSMTHGIKSELLLAQSEAMGIPIIQRKTSWKDYEKDFKEEVLKLKQFGIKGVIFGDINLNEHRDWDERVSNELGVEPLLPLWEQNYTKLLEDFIKAGFEAFVVTLKANLLSEKLLGHRIDREFIKELINNPNVDLCGEAGEYHTFVTDGPLFKKRIKLLEVEKILNNGYWFWDIAKYEICCK</sequence>
<dbReference type="AlphaFoldDB" id="A0A2M7K670"/>
<dbReference type="Proteomes" id="UP000228560">
    <property type="component" value="Unassembled WGS sequence"/>
</dbReference>
<gene>
    <name evidence="3" type="ORF">CO097_00325</name>
    <name evidence="2" type="ORF">COZ58_06980</name>
</gene>
<dbReference type="PIRSF" id="PIRSF039123">
    <property type="entry name" value="Diphthamide_synthase"/>
    <property type="match status" value="1"/>
</dbReference>
<dbReference type="InterPro" id="IPR030662">
    <property type="entry name" value="DPH6/MJ0570"/>
</dbReference>
<dbReference type="InterPro" id="IPR002761">
    <property type="entry name" value="Diphthami_syn_dom"/>
</dbReference>
<reference evidence="2" key="1">
    <citation type="submission" date="2017-09" db="EMBL/GenBank/DDBJ databases">
        <title>Depth-based differentiation of microbial function through sediment-hosted aquifers and enrichment of novel symbionts in the deep terrestrial subsurface.</title>
        <authorList>
            <person name="Probst A.J."/>
            <person name="Ladd B."/>
            <person name="Jarett J.K."/>
            <person name="Geller-Mcgrath D.E."/>
            <person name="Sieber C.M.K."/>
            <person name="Emerson J.B."/>
            <person name="Anantharaman K."/>
            <person name="Thomas B.C."/>
            <person name="Malmstrom R."/>
            <person name="Stieglmeier M."/>
            <person name="Klingl A."/>
            <person name="Woyke T."/>
            <person name="Ryan C.M."/>
            <person name="Banfield J.F."/>
        </authorList>
    </citation>
    <scope>NUCLEOTIDE SEQUENCE</scope>
    <source>
        <strain evidence="2">CG_4_8_14_3_um_filter_34_18</strain>
    </source>
</reference>
<dbReference type="Gene3D" id="3.40.50.620">
    <property type="entry name" value="HUPs"/>
    <property type="match status" value="1"/>
</dbReference>
<proteinExistence type="predicted"/>
<accession>A0A2M8CGB0</accession>
<evidence type="ECO:0000259" key="1">
    <source>
        <dbReference type="Pfam" id="PF01902"/>
    </source>
</evidence>
<feature type="domain" description="Diphthamide synthase" evidence="1">
    <location>
        <begin position="5"/>
        <end position="220"/>
    </location>
</feature>
<evidence type="ECO:0000313" key="3">
    <source>
        <dbReference type="EMBL" id="PJB58087.1"/>
    </source>
</evidence>
<organism evidence="2 5">
    <name type="scientific">Candidatus Infernicultor aquiphilus</name>
    <dbReference type="NCBI Taxonomy" id="1805029"/>
    <lineage>
        <taxon>Bacteria</taxon>
        <taxon>Pseudomonadati</taxon>
        <taxon>Atribacterota</taxon>
        <taxon>Candidatus Phoenicimicrobiia</taxon>
        <taxon>Candidatus Pheonicimicrobiales</taxon>
        <taxon>Candidatus Phoenicimicrobiaceae</taxon>
        <taxon>Candidatus Infernicultor</taxon>
    </lineage>
</organism>
<dbReference type="Proteomes" id="UP000231493">
    <property type="component" value="Unassembled WGS sequence"/>
</dbReference>
<dbReference type="Pfam" id="PF01902">
    <property type="entry name" value="Diphthami_syn_2"/>
    <property type="match status" value="1"/>
</dbReference>
<dbReference type="GO" id="GO:0017178">
    <property type="term" value="F:diphthine-ammonia ligase activity"/>
    <property type="evidence" value="ECO:0007669"/>
    <property type="project" value="TreeGrafter"/>
</dbReference>
<evidence type="ECO:0000313" key="4">
    <source>
        <dbReference type="Proteomes" id="UP000228560"/>
    </source>
</evidence>
<evidence type="ECO:0000313" key="5">
    <source>
        <dbReference type="Proteomes" id="UP000231493"/>
    </source>
</evidence>
<dbReference type="CDD" id="cd01994">
    <property type="entry name" value="AANH_PF0828-like"/>
    <property type="match status" value="1"/>
</dbReference>
<evidence type="ECO:0000313" key="2">
    <source>
        <dbReference type="EMBL" id="PIX33642.1"/>
    </source>
</evidence>
<accession>A0A2M7K670</accession>
<dbReference type="EMBL" id="PFIP01000140">
    <property type="protein sequence ID" value="PIX33642.1"/>
    <property type="molecule type" value="Genomic_DNA"/>
</dbReference>
<dbReference type="InterPro" id="IPR014729">
    <property type="entry name" value="Rossmann-like_a/b/a_fold"/>
</dbReference>
<dbReference type="EMBL" id="PFTV01000008">
    <property type="protein sequence ID" value="PJB58087.1"/>
    <property type="molecule type" value="Genomic_DNA"/>
</dbReference>
<dbReference type="GO" id="GO:0017183">
    <property type="term" value="P:protein histidyl modification to diphthamide"/>
    <property type="evidence" value="ECO:0007669"/>
    <property type="project" value="TreeGrafter"/>
</dbReference>
<name>A0A2M7K670_9BACT</name>